<dbReference type="AlphaFoldDB" id="A0A183JNQ3"/>
<protein>
    <submittedName>
        <fullName evidence="1">Uncharacterized protein</fullName>
    </submittedName>
</protein>
<organism evidence="1">
    <name type="scientific">Schistosoma curassoni</name>
    <dbReference type="NCBI Taxonomy" id="6186"/>
    <lineage>
        <taxon>Eukaryota</taxon>
        <taxon>Metazoa</taxon>
        <taxon>Spiralia</taxon>
        <taxon>Lophotrochozoa</taxon>
        <taxon>Platyhelminthes</taxon>
        <taxon>Trematoda</taxon>
        <taxon>Digenea</taxon>
        <taxon>Strigeidida</taxon>
        <taxon>Schistosomatoidea</taxon>
        <taxon>Schistosomatidae</taxon>
        <taxon>Schistosoma</taxon>
    </lineage>
</organism>
<proteinExistence type="predicted"/>
<sequence>MALSIRTISKISSSSRLGSIGDEKIGPKPLLTSEVVLKKSFDF</sequence>
<reference evidence="1" key="1">
    <citation type="submission" date="2016-06" db="UniProtKB">
        <authorList>
            <consortium name="WormBaseParasite"/>
        </authorList>
    </citation>
    <scope>IDENTIFICATION</scope>
</reference>
<name>A0A183JNQ3_9TREM</name>
<dbReference type="WBParaSite" id="SCUD_0000433901-mRNA-1">
    <property type="protein sequence ID" value="SCUD_0000433901-mRNA-1"/>
    <property type="gene ID" value="SCUD_0000433901"/>
</dbReference>
<accession>A0A183JNQ3</accession>
<evidence type="ECO:0000313" key="1">
    <source>
        <dbReference type="WBParaSite" id="SCUD_0000433901-mRNA-1"/>
    </source>
</evidence>